<name>A0A0B4XLM8_9GAMM</name>
<dbReference type="InterPro" id="IPR058510">
    <property type="entry name" value="DUF8197"/>
</dbReference>
<dbReference type="OrthoDB" id="6078408at2"/>
<dbReference type="EMBL" id="CP004387">
    <property type="protein sequence ID" value="AJD48021.1"/>
    <property type="molecule type" value="Genomic_DNA"/>
</dbReference>
<dbReference type="KEGG" id="apac:S7S_08025"/>
<accession>A0A0B4XLM8</accession>
<feature type="compositionally biased region" description="Acidic residues" evidence="1">
    <location>
        <begin position="9"/>
        <end position="36"/>
    </location>
</feature>
<evidence type="ECO:0000256" key="1">
    <source>
        <dbReference type="SAM" id="MobiDB-lite"/>
    </source>
</evidence>
<dbReference type="HOGENOM" id="CLU_2614131_0_0_6"/>
<dbReference type="AlphaFoldDB" id="A0A0B4XLM8"/>
<dbReference type="Pfam" id="PF26620">
    <property type="entry name" value="DUF8197"/>
    <property type="match status" value="1"/>
</dbReference>
<proteinExistence type="predicted"/>
<dbReference type="RefSeq" id="WP_008735850.1">
    <property type="nucleotide sequence ID" value="NZ_CP004387.1"/>
</dbReference>
<feature type="region of interest" description="Disordered" evidence="1">
    <location>
        <begin position="1"/>
        <end position="45"/>
    </location>
</feature>
<protein>
    <submittedName>
        <fullName evidence="2">Uncharacterized protein</fullName>
    </submittedName>
</protein>
<evidence type="ECO:0000313" key="2">
    <source>
        <dbReference type="EMBL" id="AJD48021.1"/>
    </source>
</evidence>
<reference evidence="2 3" key="1">
    <citation type="journal article" date="2012" name="J. Bacteriol.">
        <title>Genome sequence of an alkane-degrading bacterium, Alcanivorax pacificus type strain W11-5, isolated from deep sea sediment.</title>
        <authorList>
            <person name="Lai Q."/>
            <person name="Shao Z."/>
        </authorList>
    </citation>
    <scope>NUCLEOTIDE SEQUENCE [LARGE SCALE GENOMIC DNA]</scope>
    <source>
        <strain evidence="2 3">W11-5</strain>
    </source>
</reference>
<gene>
    <name evidence="2" type="ORF">S7S_08025</name>
</gene>
<organism evidence="2 3">
    <name type="scientific">Isoalcanivorax pacificus W11-5</name>
    <dbReference type="NCBI Taxonomy" id="391936"/>
    <lineage>
        <taxon>Bacteria</taxon>
        <taxon>Pseudomonadati</taxon>
        <taxon>Pseudomonadota</taxon>
        <taxon>Gammaproteobacteria</taxon>
        <taxon>Oceanospirillales</taxon>
        <taxon>Alcanivoracaceae</taxon>
        <taxon>Isoalcanivorax</taxon>
    </lineage>
</organism>
<keyword evidence="3" id="KW-1185">Reference proteome</keyword>
<sequence>MTDHHTERDYDDETDDALMNDDIEFLEEDAEDEQDEPTPRSRGFNLDMRHRIEDRLEQRRLARELSDYEFFELDDDTLH</sequence>
<dbReference type="InterPro" id="IPR058059">
    <property type="entry name" value="PA3496-like"/>
</dbReference>
<dbReference type="NCBIfam" id="NF046101">
    <property type="entry name" value="PA3496_fam"/>
    <property type="match status" value="1"/>
</dbReference>
<dbReference type="Proteomes" id="UP000006764">
    <property type="component" value="Chromosome"/>
</dbReference>
<evidence type="ECO:0000313" key="3">
    <source>
        <dbReference type="Proteomes" id="UP000006764"/>
    </source>
</evidence>